<evidence type="ECO:0000313" key="4">
    <source>
        <dbReference type="Proteomes" id="UP000029121"/>
    </source>
</evidence>
<keyword evidence="4" id="KW-1185">Reference proteome</keyword>
<dbReference type="PANTHER" id="PTHR32009:SF115">
    <property type="entry name" value="RPP1-LIKE DISEASE RESISTANCE PROTEIN-RELATED"/>
    <property type="match status" value="1"/>
</dbReference>
<keyword evidence="1" id="KW-0520">NAD</keyword>
<dbReference type="GO" id="GO:0007165">
    <property type="term" value="P:signal transduction"/>
    <property type="evidence" value="ECO:0007669"/>
    <property type="project" value="InterPro"/>
</dbReference>
<dbReference type="Pfam" id="PF01582">
    <property type="entry name" value="TIR"/>
    <property type="match status" value="1"/>
</dbReference>
<dbReference type="SUPFAM" id="SSF52200">
    <property type="entry name" value="Toll/Interleukin receptor TIR domain"/>
    <property type="match status" value="1"/>
</dbReference>
<evidence type="ECO:0000313" key="3">
    <source>
        <dbReference type="EMBL" id="EOA15403.1"/>
    </source>
</evidence>
<reference evidence="4" key="1">
    <citation type="journal article" date="2013" name="Nat. Genet.">
        <title>The Capsella rubella genome and the genomic consequences of rapid mating system evolution.</title>
        <authorList>
            <person name="Slotte T."/>
            <person name="Hazzouri K.M."/>
            <person name="Agren J.A."/>
            <person name="Koenig D."/>
            <person name="Maumus F."/>
            <person name="Guo Y.L."/>
            <person name="Steige K."/>
            <person name="Platts A.E."/>
            <person name="Escobar J.S."/>
            <person name="Newman L.K."/>
            <person name="Wang W."/>
            <person name="Mandakova T."/>
            <person name="Vello E."/>
            <person name="Smith L.M."/>
            <person name="Henz S.R."/>
            <person name="Steffen J."/>
            <person name="Takuno S."/>
            <person name="Brandvain Y."/>
            <person name="Coop G."/>
            <person name="Andolfatto P."/>
            <person name="Hu T.T."/>
            <person name="Blanchette M."/>
            <person name="Clark R.M."/>
            <person name="Quesneville H."/>
            <person name="Nordborg M."/>
            <person name="Gaut B.S."/>
            <person name="Lysak M.A."/>
            <person name="Jenkins J."/>
            <person name="Grimwood J."/>
            <person name="Chapman J."/>
            <person name="Prochnik S."/>
            <person name="Shu S."/>
            <person name="Rokhsar D."/>
            <person name="Schmutz J."/>
            <person name="Weigel D."/>
            <person name="Wright S.I."/>
        </authorList>
    </citation>
    <scope>NUCLEOTIDE SEQUENCE [LARGE SCALE GENOMIC DNA]</scope>
    <source>
        <strain evidence="4">cv. Monte Gargano</strain>
    </source>
</reference>
<name>R0GW60_9BRAS</name>
<evidence type="ECO:0000259" key="2">
    <source>
        <dbReference type="PROSITE" id="PS50104"/>
    </source>
</evidence>
<accession>R0GW60</accession>
<dbReference type="PANTHER" id="PTHR32009">
    <property type="entry name" value="TMV RESISTANCE PROTEIN N-LIKE"/>
    <property type="match status" value="1"/>
</dbReference>
<dbReference type="SMART" id="SM00255">
    <property type="entry name" value="TIR"/>
    <property type="match status" value="1"/>
</dbReference>
<gene>
    <name evidence="3" type="ORF">CARUB_v10007024mg</name>
</gene>
<dbReference type="InterPro" id="IPR035897">
    <property type="entry name" value="Toll_tir_struct_dom_sf"/>
</dbReference>
<dbReference type="PROSITE" id="PS50104">
    <property type="entry name" value="TIR"/>
    <property type="match status" value="1"/>
</dbReference>
<proteinExistence type="predicted"/>
<evidence type="ECO:0000256" key="1">
    <source>
        <dbReference type="ARBA" id="ARBA00023027"/>
    </source>
</evidence>
<dbReference type="Proteomes" id="UP000029121">
    <property type="component" value="Unassembled WGS sequence"/>
</dbReference>
<dbReference type="Gene3D" id="3.40.50.10140">
    <property type="entry name" value="Toll/interleukin-1 receptor homology (TIR) domain"/>
    <property type="match status" value="1"/>
</dbReference>
<feature type="domain" description="TIR" evidence="2">
    <location>
        <begin position="7"/>
        <end position="96"/>
    </location>
</feature>
<sequence length="96" mass="10853">MVSSRSWRHSAFPSFHGQDIRKTFLSHLCKQFNSNGITVFDDQGIERSQTIAPALIQAIRESRVSIVVNYASSSCCLNEFVEILKCKNVVMPIFSE</sequence>
<protein>
    <recommendedName>
        <fullName evidence="2">TIR domain-containing protein</fullName>
    </recommendedName>
</protein>
<dbReference type="AlphaFoldDB" id="R0GW60"/>
<organism evidence="3 4">
    <name type="scientific">Capsella rubella</name>
    <dbReference type="NCBI Taxonomy" id="81985"/>
    <lineage>
        <taxon>Eukaryota</taxon>
        <taxon>Viridiplantae</taxon>
        <taxon>Streptophyta</taxon>
        <taxon>Embryophyta</taxon>
        <taxon>Tracheophyta</taxon>
        <taxon>Spermatophyta</taxon>
        <taxon>Magnoliopsida</taxon>
        <taxon>eudicotyledons</taxon>
        <taxon>Gunneridae</taxon>
        <taxon>Pentapetalae</taxon>
        <taxon>rosids</taxon>
        <taxon>malvids</taxon>
        <taxon>Brassicales</taxon>
        <taxon>Brassicaceae</taxon>
        <taxon>Camelineae</taxon>
        <taxon>Capsella</taxon>
    </lineage>
</organism>
<dbReference type="InterPro" id="IPR000157">
    <property type="entry name" value="TIR_dom"/>
</dbReference>
<dbReference type="EMBL" id="KB870811">
    <property type="protein sequence ID" value="EOA15403.1"/>
    <property type="molecule type" value="Genomic_DNA"/>
</dbReference>